<proteinExistence type="predicted"/>
<dbReference type="RGD" id="2898">
    <property type="gene designation" value="Il4"/>
</dbReference>
<dbReference type="PRINTS" id="PR00431">
    <property type="entry name" value="INTERLEUKIN4"/>
</dbReference>
<dbReference type="AlphaFoldDB" id="A6HED7"/>
<dbReference type="InterPro" id="IPR002354">
    <property type="entry name" value="IL-4"/>
</dbReference>
<dbReference type="Proteomes" id="UP000234681">
    <property type="component" value="Chromosome 10"/>
</dbReference>
<dbReference type="EMBL" id="CH473948">
    <property type="protein sequence ID" value="EDM04393.1"/>
    <property type="molecule type" value="Genomic_DNA"/>
</dbReference>
<dbReference type="InterPro" id="IPR009079">
    <property type="entry name" value="4_helix_cytokine-like_core"/>
</dbReference>
<name>A6HED7_RAT</name>
<evidence type="ECO:0000313" key="2">
    <source>
        <dbReference type="Proteomes" id="UP000234681"/>
    </source>
</evidence>
<dbReference type="GO" id="GO:0008083">
    <property type="term" value="F:growth factor activity"/>
    <property type="evidence" value="ECO:0007669"/>
    <property type="project" value="InterPro"/>
</dbReference>
<dbReference type="GO" id="GO:0005136">
    <property type="term" value="F:interleukin-4 receptor binding"/>
    <property type="evidence" value="ECO:0007669"/>
    <property type="project" value="InterPro"/>
</dbReference>
<accession>A6HED7</accession>
<dbReference type="SUPFAM" id="SSF47266">
    <property type="entry name" value="4-helical cytokines"/>
    <property type="match status" value="1"/>
</dbReference>
<dbReference type="Gene3D" id="1.20.1250.10">
    <property type="match status" value="1"/>
</dbReference>
<dbReference type="Pfam" id="PF00727">
    <property type="entry name" value="IL4"/>
    <property type="match status" value="1"/>
</dbReference>
<evidence type="ECO:0000313" key="1">
    <source>
        <dbReference type="EMBL" id="EDM04393.1"/>
    </source>
</evidence>
<dbReference type="GO" id="GO:0006955">
    <property type="term" value="P:immune response"/>
    <property type="evidence" value="ECO:0007669"/>
    <property type="project" value="InterPro"/>
</dbReference>
<reference evidence="1 2" key="1">
    <citation type="submission" date="2005-07" db="EMBL/GenBank/DDBJ databases">
        <authorList>
            <person name="Mural R.J."/>
            <person name="Li P.W."/>
            <person name="Adams M.D."/>
            <person name="Amanatides P.G."/>
            <person name="Baden-Tillson H."/>
            <person name="Barnstead M."/>
            <person name="Chin S.H."/>
            <person name="Dew I."/>
            <person name="Evans C.A."/>
            <person name="Ferriera S."/>
            <person name="Flanigan M."/>
            <person name="Fosler C."/>
            <person name="Glodek A."/>
            <person name="Gu Z."/>
            <person name="Holt R.A."/>
            <person name="Jennings D."/>
            <person name="Kraft C.L."/>
            <person name="Lu F."/>
            <person name="Nguyen T."/>
            <person name="Nusskern D.R."/>
            <person name="Pfannkoch C.M."/>
            <person name="Sitter C."/>
            <person name="Sutton G.G."/>
            <person name="Venter J.C."/>
            <person name="Wang Z."/>
            <person name="Woodage T."/>
            <person name="Zheng X.H."/>
            <person name="Zhong F."/>
        </authorList>
    </citation>
    <scope>NUCLEOTIDE SEQUENCE [LARGE SCALE GENOMIC DNA]</scope>
    <source>
        <strain>BN</strain>
        <strain evidence="2">Sprague-Dawley</strain>
    </source>
</reference>
<sequence length="47" mass="5273">MFVPDVLTATRRSCTVNESTLTTLKDFLESLKSILRGKYLQSCTSMS</sequence>
<evidence type="ECO:0000313" key="3">
    <source>
        <dbReference type="RGD" id="2898"/>
    </source>
</evidence>
<gene>
    <name evidence="1 3" type="primary">Il4</name>
    <name evidence="1" type="ORF">rCG_33325</name>
</gene>
<protein>
    <submittedName>
        <fullName evidence="1">Interleukin 4, isoform CRA_d</fullName>
    </submittedName>
</protein>
<dbReference type="GO" id="GO:0005576">
    <property type="term" value="C:extracellular region"/>
    <property type="evidence" value="ECO:0007669"/>
    <property type="project" value="InterPro"/>
</dbReference>
<organism evidence="1 2">
    <name type="scientific">Rattus norvegicus</name>
    <name type="common">Rat</name>
    <dbReference type="NCBI Taxonomy" id="10116"/>
    <lineage>
        <taxon>Eukaryota</taxon>
        <taxon>Metazoa</taxon>
        <taxon>Chordata</taxon>
        <taxon>Craniata</taxon>
        <taxon>Vertebrata</taxon>
        <taxon>Euteleostomi</taxon>
        <taxon>Mammalia</taxon>
        <taxon>Eutheria</taxon>
        <taxon>Euarchontoglires</taxon>
        <taxon>Glires</taxon>
        <taxon>Rodentia</taxon>
        <taxon>Myomorpha</taxon>
        <taxon>Muroidea</taxon>
        <taxon>Muridae</taxon>
        <taxon>Murinae</taxon>
        <taxon>Rattus</taxon>
    </lineage>
</organism>